<dbReference type="PROSITE" id="PS51257">
    <property type="entry name" value="PROKAR_LIPOPROTEIN"/>
    <property type="match status" value="1"/>
</dbReference>
<gene>
    <name evidence="3" type="primary">yesO</name>
    <name evidence="3" type="ORF">ERS852476_02871</name>
</gene>
<keyword evidence="2" id="KW-0732">Signal</keyword>
<reference evidence="3 4" key="1">
    <citation type="submission" date="2015-09" db="EMBL/GenBank/DDBJ databases">
        <authorList>
            <consortium name="Pathogen Informatics"/>
        </authorList>
    </citation>
    <scope>NUCLEOTIDE SEQUENCE [LARGE SCALE GENOMIC DNA]</scope>
    <source>
        <strain evidence="3 4">2789STDY5834861</strain>
    </source>
</reference>
<evidence type="ECO:0000313" key="4">
    <source>
        <dbReference type="Proteomes" id="UP000095645"/>
    </source>
</evidence>
<dbReference type="Proteomes" id="UP000095645">
    <property type="component" value="Unassembled WGS sequence"/>
</dbReference>
<evidence type="ECO:0000256" key="1">
    <source>
        <dbReference type="SAM" id="MobiDB-lite"/>
    </source>
</evidence>
<accession>A0A174F698</accession>
<dbReference type="RefSeq" id="WP_055058566.1">
    <property type="nucleotide sequence ID" value="NZ_CYZP01000029.1"/>
</dbReference>
<proteinExistence type="predicted"/>
<feature type="region of interest" description="Disordered" evidence="1">
    <location>
        <begin position="21"/>
        <end position="74"/>
    </location>
</feature>
<dbReference type="InterPro" id="IPR050490">
    <property type="entry name" value="Bact_solute-bd_prot1"/>
</dbReference>
<feature type="signal peptide" evidence="2">
    <location>
        <begin position="1"/>
        <end position="20"/>
    </location>
</feature>
<feature type="compositionally biased region" description="Acidic residues" evidence="1">
    <location>
        <begin position="51"/>
        <end position="64"/>
    </location>
</feature>
<dbReference type="PANTHER" id="PTHR43649">
    <property type="entry name" value="ARABINOSE-BINDING PROTEIN-RELATED"/>
    <property type="match status" value="1"/>
</dbReference>
<dbReference type="Gene3D" id="3.40.190.10">
    <property type="entry name" value="Periplasmic binding protein-like II"/>
    <property type="match status" value="2"/>
</dbReference>
<dbReference type="EMBL" id="CYZP01000029">
    <property type="protein sequence ID" value="CUO43870.1"/>
    <property type="molecule type" value="Genomic_DNA"/>
</dbReference>
<dbReference type="SUPFAM" id="SSF53850">
    <property type="entry name" value="Periplasmic binding protein-like II"/>
    <property type="match status" value="1"/>
</dbReference>
<dbReference type="PANTHER" id="PTHR43649:SF17">
    <property type="entry name" value="ABC TRANSPORTER SOLUTE BINDING PROTEIN-SUGAR TRANSPORT"/>
    <property type="match status" value="1"/>
</dbReference>
<organism evidence="3 4">
    <name type="scientific">Blautia obeum</name>
    <dbReference type="NCBI Taxonomy" id="40520"/>
    <lineage>
        <taxon>Bacteria</taxon>
        <taxon>Bacillati</taxon>
        <taxon>Bacillota</taxon>
        <taxon>Clostridia</taxon>
        <taxon>Lachnospirales</taxon>
        <taxon>Lachnospiraceae</taxon>
        <taxon>Blautia</taxon>
    </lineage>
</organism>
<dbReference type="InterPro" id="IPR006059">
    <property type="entry name" value="SBP"/>
</dbReference>
<dbReference type="AlphaFoldDB" id="A0A174F698"/>
<evidence type="ECO:0000313" key="3">
    <source>
        <dbReference type="EMBL" id="CUO43870.1"/>
    </source>
</evidence>
<evidence type="ECO:0000256" key="2">
    <source>
        <dbReference type="SAM" id="SignalP"/>
    </source>
</evidence>
<feature type="chain" id="PRO_5039338953" evidence="2">
    <location>
        <begin position="21"/>
        <end position="497"/>
    </location>
</feature>
<dbReference type="Pfam" id="PF01547">
    <property type="entry name" value="SBP_bac_1"/>
    <property type="match status" value="1"/>
</dbReference>
<name>A0A174F698_9FIRM</name>
<sequence length="497" mass="55231">MKRKALAVFMTTAVVISSMAGCGVSTGSSNSKEEETTEAVSDDTSNTADSENQESEDTTTDDGENVTKASDDSMKDREEINLWFWGAEPYAQDAMKKYLVDEYNASQDKYQLVVEFRPSVDSDMTTALAANQGPDIVYGSGPAFVMPLVEAGKLEEMDTYAEEYGWKDRILEPYYESGTVDGKLYSLTNGISTMGVFYNKKVLEDNGWEVPETIEDMETIMDEAMEKGLYASVTGNKGWQPVNENYASLFLTHIATPDTVYKCLTGEESWDNDDVKAAIEKSKEWWDKGYLAGDDYVNLNFSESLQLLADEKSPFFIGPSIAFQWAASYFTDDKTENIAFIPFPSTEEVPDETYTLGAACTLSINANVSQEHKDEAAKIIDIMMSPEFTQEMTTAWPGYWGTPLKDLSTVDTSGMGYLSKSFMEVVQKVSEAVGKGNFGFYDNVFFPADTQQRIVNIDEVWFGTSSVDDYVKSLDTAFQEEFKKGLVPPIPKPAGIE</sequence>
<protein>
    <submittedName>
        <fullName evidence="3">Putative ABC transporter substrate-binding protein yesO</fullName>
    </submittedName>
</protein>